<evidence type="ECO:0000313" key="9">
    <source>
        <dbReference type="EnsemblPlants" id="Bra022419.1-P"/>
    </source>
</evidence>
<evidence type="ECO:0000256" key="2">
    <source>
        <dbReference type="ARBA" id="ARBA00022670"/>
    </source>
</evidence>
<dbReference type="SMART" id="SM00848">
    <property type="entry name" value="Inhibitor_I29"/>
    <property type="match status" value="1"/>
</dbReference>
<evidence type="ECO:0000256" key="4">
    <source>
        <dbReference type="ARBA" id="ARBA00022807"/>
    </source>
</evidence>
<dbReference type="InterPro" id="IPR000169">
    <property type="entry name" value="Pept_cys_AS"/>
</dbReference>
<dbReference type="SUPFAM" id="SSF54001">
    <property type="entry name" value="Cysteine proteinases"/>
    <property type="match status" value="1"/>
</dbReference>
<dbReference type="GO" id="GO:0005764">
    <property type="term" value="C:lysosome"/>
    <property type="evidence" value="ECO:0000318"/>
    <property type="project" value="GO_Central"/>
</dbReference>
<dbReference type="CDD" id="cd02248">
    <property type="entry name" value="Peptidase_C1A"/>
    <property type="match status" value="1"/>
</dbReference>
<dbReference type="PANTHER" id="PTHR12411">
    <property type="entry name" value="CYSTEINE PROTEASE FAMILY C1-RELATED"/>
    <property type="match status" value="1"/>
</dbReference>
<evidence type="ECO:0000256" key="3">
    <source>
        <dbReference type="ARBA" id="ARBA00022801"/>
    </source>
</evidence>
<reference evidence="9 10" key="1">
    <citation type="journal article" date="2011" name="Nat. Genet.">
        <title>The genome of the mesopolyploid crop species Brassica rapa.</title>
        <authorList>
            <consortium name="Brassica rapa Genome Sequencing Project Consortium"/>
            <person name="Wang X."/>
            <person name="Wang H."/>
            <person name="Wang J."/>
            <person name="Sun R."/>
            <person name="Wu J."/>
            <person name="Liu S."/>
            <person name="Bai Y."/>
            <person name="Mun J.H."/>
            <person name="Bancroft I."/>
            <person name="Cheng F."/>
            <person name="Huang S."/>
            <person name="Li X."/>
            <person name="Hua W."/>
            <person name="Wang J."/>
            <person name="Wang X."/>
            <person name="Freeling M."/>
            <person name="Pires J.C."/>
            <person name="Paterson A.H."/>
            <person name="Chalhoub B."/>
            <person name="Wang B."/>
            <person name="Hayward A."/>
            <person name="Sharpe A.G."/>
            <person name="Park B.S."/>
            <person name="Weisshaar B."/>
            <person name="Liu B."/>
            <person name="Li B."/>
            <person name="Liu B."/>
            <person name="Tong C."/>
            <person name="Song C."/>
            <person name="Duran C."/>
            <person name="Peng C."/>
            <person name="Geng C."/>
            <person name="Koh C."/>
            <person name="Lin C."/>
            <person name="Edwards D."/>
            <person name="Mu D."/>
            <person name="Shen D."/>
            <person name="Soumpourou E."/>
            <person name="Li F."/>
            <person name="Fraser F."/>
            <person name="Conant G."/>
            <person name="Lassalle G."/>
            <person name="King G.J."/>
            <person name="Bonnema G."/>
            <person name="Tang H."/>
            <person name="Wang H."/>
            <person name="Belcram H."/>
            <person name="Zhou H."/>
            <person name="Hirakawa H."/>
            <person name="Abe H."/>
            <person name="Guo H."/>
            <person name="Wang H."/>
            <person name="Jin H."/>
            <person name="Parkin I.A."/>
            <person name="Batley J."/>
            <person name="Kim J.S."/>
            <person name="Just J."/>
            <person name="Li J."/>
            <person name="Xu J."/>
            <person name="Deng J."/>
            <person name="Kim J.A."/>
            <person name="Li J."/>
            <person name="Yu J."/>
            <person name="Meng J."/>
            <person name="Wang J."/>
            <person name="Min J."/>
            <person name="Poulain J."/>
            <person name="Wang J."/>
            <person name="Hatakeyama K."/>
            <person name="Wu K."/>
            <person name="Wang L."/>
            <person name="Fang L."/>
            <person name="Trick M."/>
            <person name="Links M.G."/>
            <person name="Zhao M."/>
            <person name="Jin M."/>
            <person name="Ramchiary N."/>
            <person name="Drou N."/>
            <person name="Berkman P.J."/>
            <person name="Cai Q."/>
            <person name="Huang Q."/>
            <person name="Li R."/>
            <person name="Tabata S."/>
            <person name="Cheng S."/>
            <person name="Zhang S."/>
            <person name="Zhang S."/>
            <person name="Huang S."/>
            <person name="Sato S."/>
            <person name="Sun S."/>
            <person name="Kwon S.J."/>
            <person name="Choi S.R."/>
            <person name="Lee T.H."/>
            <person name="Fan W."/>
            <person name="Zhao X."/>
            <person name="Tan X."/>
            <person name="Xu X."/>
            <person name="Wang Y."/>
            <person name="Qiu Y."/>
            <person name="Yin Y."/>
            <person name="Li Y."/>
            <person name="Du Y."/>
            <person name="Liao Y."/>
            <person name="Lim Y."/>
            <person name="Narusaka Y."/>
            <person name="Wang Y."/>
            <person name="Wang Z."/>
            <person name="Li Z."/>
            <person name="Wang Z."/>
            <person name="Xiong Z."/>
            <person name="Zhang Z."/>
        </authorList>
    </citation>
    <scope>NUCLEOTIDE SEQUENCE [LARGE SCALE GENOMIC DNA]</scope>
    <source>
        <strain evidence="9 10">cv. Chiifu-401-42</strain>
    </source>
</reference>
<dbReference type="GO" id="GO:0005615">
    <property type="term" value="C:extracellular space"/>
    <property type="evidence" value="ECO:0000318"/>
    <property type="project" value="GO_Central"/>
</dbReference>
<keyword evidence="10" id="KW-1185">Reference proteome</keyword>
<dbReference type="GO" id="GO:0004197">
    <property type="term" value="F:cysteine-type endopeptidase activity"/>
    <property type="evidence" value="ECO:0000318"/>
    <property type="project" value="GO_Central"/>
</dbReference>
<evidence type="ECO:0000256" key="6">
    <source>
        <dbReference type="SAM" id="SignalP"/>
    </source>
</evidence>
<dbReference type="InterPro" id="IPR013128">
    <property type="entry name" value="Peptidase_C1A"/>
</dbReference>
<dbReference type="InterPro" id="IPR013201">
    <property type="entry name" value="Prot_inhib_I29"/>
</dbReference>
<dbReference type="HOGENOM" id="CLU_012184_1_0_1"/>
<sequence length="286" mass="31959">MVKTISLVILSVLLLSSSLGSATATETKQSQEEVQRMYEQWLMENRKNYNALGEKERRFNIFKDNLKLIEAHNSVPDRTYELGLTRFADLTDDEFRAIHLRGKMEVTSDPVIGDRYLYKEGDVLPDKVDWRDEGAVAPVKDQGDCGGCWAFSATGAVEGLNKIKTGELVSLSEQELMDCDREGDSGNFGCLGGSAANAFEFIIENGGIVTDKVYPYTENDTAACKAIEMVTTRYVTIDSYEDAPHNDEMSLKKAVAHQPISVMVEAENMKLYKSVILLIHIYTKKD</sequence>
<dbReference type="Gene3D" id="3.90.70.10">
    <property type="entry name" value="Cysteine proteinases"/>
    <property type="match status" value="1"/>
</dbReference>
<dbReference type="eggNOG" id="KOG1543">
    <property type="taxonomic scope" value="Eukaryota"/>
</dbReference>
<name>M4E0X2_BRACM</name>
<feature type="domain" description="Peptidase C1A papain C-terminal" evidence="7">
    <location>
        <begin position="124"/>
        <end position="286"/>
    </location>
</feature>
<accession>M4E0X2</accession>
<keyword evidence="3" id="KW-0378">Hydrolase</keyword>
<evidence type="ECO:0000256" key="1">
    <source>
        <dbReference type="ARBA" id="ARBA00008455"/>
    </source>
</evidence>
<dbReference type="EnsemblPlants" id="Bra022419.1">
    <property type="protein sequence ID" value="Bra022419.1-P"/>
    <property type="gene ID" value="Bra022419"/>
</dbReference>
<dbReference type="Pfam" id="PF00112">
    <property type="entry name" value="Peptidase_C1"/>
    <property type="match status" value="1"/>
</dbReference>
<keyword evidence="5" id="KW-1015">Disulfide bond</keyword>
<comment type="similarity">
    <text evidence="1">Belongs to the peptidase C1 family.</text>
</comment>
<feature type="domain" description="Cathepsin propeptide inhibitor" evidence="8">
    <location>
        <begin position="38"/>
        <end position="95"/>
    </location>
</feature>
<dbReference type="InParanoid" id="M4E0X2"/>
<evidence type="ECO:0008006" key="11">
    <source>
        <dbReference type="Google" id="ProtNLM"/>
    </source>
</evidence>
<keyword evidence="6" id="KW-0732">Signal</keyword>
<reference evidence="9 10" key="2">
    <citation type="journal article" date="2018" name="Hortic Res">
        <title>Improved Brassica rapa reference genome by single-molecule sequencing and chromosome conformation capture technologies.</title>
        <authorList>
            <person name="Zhang L."/>
            <person name="Cai X."/>
            <person name="Wu J."/>
            <person name="Liu M."/>
            <person name="Grob S."/>
            <person name="Cheng F."/>
            <person name="Liang J."/>
            <person name="Cai C."/>
            <person name="Liu Z."/>
            <person name="Liu B."/>
            <person name="Wang F."/>
            <person name="Li S."/>
            <person name="Liu F."/>
            <person name="Li X."/>
            <person name="Cheng L."/>
            <person name="Yang W."/>
            <person name="Li M.H."/>
            <person name="Grossniklaus U."/>
            <person name="Zheng H."/>
            <person name="Wang X."/>
        </authorList>
    </citation>
    <scope>NUCLEOTIDE SEQUENCE [LARGE SCALE GENOMIC DNA]</scope>
    <source>
        <strain evidence="9 10">cv. Chiifu-401-42</strain>
    </source>
</reference>
<reference evidence="9" key="3">
    <citation type="submission" date="2023-03" db="UniProtKB">
        <authorList>
            <consortium name="EnsemblPlants"/>
        </authorList>
    </citation>
    <scope>IDENTIFICATION</scope>
    <source>
        <strain evidence="9">cv. Chiifu-401-42</strain>
    </source>
</reference>
<dbReference type="OMA" id="EQWLMEN"/>
<keyword evidence="4" id="KW-0788">Thiol protease</keyword>
<feature type="signal peptide" evidence="6">
    <location>
        <begin position="1"/>
        <end position="24"/>
    </location>
</feature>
<evidence type="ECO:0000259" key="8">
    <source>
        <dbReference type="SMART" id="SM00848"/>
    </source>
</evidence>
<dbReference type="AlphaFoldDB" id="M4E0X2"/>
<dbReference type="STRING" id="51351.M4E0X2"/>
<dbReference type="InterPro" id="IPR038765">
    <property type="entry name" value="Papain-like_cys_pep_sf"/>
</dbReference>
<dbReference type="Gramene" id="Bra022419.1">
    <property type="protein sequence ID" value="Bra022419.1-P"/>
    <property type="gene ID" value="Bra022419"/>
</dbReference>
<protein>
    <recommendedName>
        <fullName evidence="11">Cysteine protease</fullName>
    </recommendedName>
</protein>
<dbReference type="GO" id="GO:0051603">
    <property type="term" value="P:proteolysis involved in protein catabolic process"/>
    <property type="evidence" value="ECO:0000318"/>
    <property type="project" value="GO_Central"/>
</dbReference>
<dbReference type="InterPro" id="IPR039417">
    <property type="entry name" value="Peptidase_C1A_papain-like"/>
</dbReference>
<keyword evidence="2" id="KW-0645">Protease</keyword>
<dbReference type="Proteomes" id="UP000011750">
    <property type="component" value="Chromosome A05"/>
</dbReference>
<dbReference type="SMART" id="SM00645">
    <property type="entry name" value="Pept_C1"/>
    <property type="match status" value="1"/>
</dbReference>
<proteinExistence type="inferred from homology"/>
<dbReference type="Pfam" id="PF08246">
    <property type="entry name" value="Inhibitor_I29"/>
    <property type="match status" value="1"/>
</dbReference>
<dbReference type="PROSITE" id="PS00139">
    <property type="entry name" value="THIOL_PROTEASE_CYS"/>
    <property type="match status" value="1"/>
</dbReference>
<feature type="chain" id="PRO_5018605783" description="Cysteine protease" evidence="6">
    <location>
        <begin position="25"/>
        <end position="286"/>
    </location>
</feature>
<evidence type="ECO:0000256" key="5">
    <source>
        <dbReference type="ARBA" id="ARBA00023157"/>
    </source>
</evidence>
<dbReference type="InterPro" id="IPR000668">
    <property type="entry name" value="Peptidase_C1A_C"/>
</dbReference>
<organism evidence="9 10">
    <name type="scientific">Brassica campestris</name>
    <name type="common">Field mustard</name>
    <dbReference type="NCBI Taxonomy" id="3711"/>
    <lineage>
        <taxon>Eukaryota</taxon>
        <taxon>Viridiplantae</taxon>
        <taxon>Streptophyta</taxon>
        <taxon>Embryophyta</taxon>
        <taxon>Tracheophyta</taxon>
        <taxon>Spermatophyta</taxon>
        <taxon>Magnoliopsida</taxon>
        <taxon>eudicotyledons</taxon>
        <taxon>Gunneridae</taxon>
        <taxon>Pentapetalae</taxon>
        <taxon>rosids</taxon>
        <taxon>malvids</taxon>
        <taxon>Brassicales</taxon>
        <taxon>Brassicaceae</taxon>
        <taxon>Brassiceae</taxon>
        <taxon>Brassica</taxon>
    </lineage>
</organism>
<evidence type="ECO:0000313" key="10">
    <source>
        <dbReference type="Proteomes" id="UP000011750"/>
    </source>
</evidence>
<evidence type="ECO:0000259" key="7">
    <source>
        <dbReference type="SMART" id="SM00645"/>
    </source>
</evidence>